<proteinExistence type="predicted"/>
<accession>A0A0A9GCB3</accession>
<name>A0A0A9GCB3_ARUDO</name>
<dbReference type="EMBL" id="GBRH01175789">
    <property type="protein sequence ID" value="JAE22107.1"/>
    <property type="molecule type" value="Transcribed_RNA"/>
</dbReference>
<reference evidence="2" key="1">
    <citation type="submission" date="2014-09" db="EMBL/GenBank/DDBJ databases">
        <authorList>
            <person name="Magalhaes I.L.F."/>
            <person name="Oliveira U."/>
            <person name="Santos F.R."/>
            <person name="Vidigal T.H.D.A."/>
            <person name="Brescovit A.D."/>
            <person name="Santos A.J."/>
        </authorList>
    </citation>
    <scope>NUCLEOTIDE SEQUENCE</scope>
    <source>
        <tissue evidence="2">Shoot tissue taken approximately 20 cm above the soil surface</tissue>
    </source>
</reference>
<feature type="compositionally biased region" description="Basic residues" evidence="1">
    <location>
        <begin position="1"/>
        <end position="10"/>
    </location>
</feature>
<evidence type="ECO:0000313" key="2">
    <source>
        <dbReference type="EMBL" id="JAE22107.1"/>
    </source>
</evidence>
<feature type="compositionally biased region" description="Polar residues" evidence="1">
    <location>
        <begin position="16"/>
        <end position="32"/>
    </location>
</feature>
<dbReference type="AlphaFoldDB" id="A0A0A9GCB3"/>
<evidence type="ECO:0000256" key="1">
    <source>
        <dbReference type="SAM" id="MobiDB-lite"/>
    </source>
</evidence>
<protein>
    <submittedName>
        <fullName evidence="2">Uncharacterized protein</fullName>
    </submittedName>
</protein>
<organism evidence="2">
    <name type="scientific">Arundo donax</name>
    <name type="common">Giant reed</name>
    <name type="synonym">Donax arundinaceus</name>
    <dbReference type="NCBI Taxonomy" id="35708"/>
    <lineage>
        <taxon>Eukaryota</taxon>
        <taxon>Viridiplantae</taxon>
        <taxon>Streptophyta</taxon>
        <taxon>Embryophyta</taxon>
        <taxon>Tracheophyta</taxon>
        <taxon>Spermatophyta</taxon>
        <taxon>Magnoliopsida</taxon>
        <taxon>Liliopsida</taxon>
        <taxon>Poales</taxon>
        <taxon>Poaceae</taxon>
        <taxon>PACMAD clade</taxon>
        <taxon>Arundinoideae</taxon>
        <taxon>Arundineae</taxon>
        <taxon>Arundo</taxon>
    </lineage>
</organism>
<sequence length="57" mass="6630">MIRRMQRGLQKHPWMISNTKLPPGTTEDNSTPDLCPVQITERPSCQMAAFCAYCRYR</sequence>
<reference evidence="2" key="2">
    <citation type="journal article" date="2015" name="Data Brief">
        <title>Shoot transcriptome of the giant reed, Arundo donax.</title>
        <authorList>
            <person name="Barrero R.A."/>
            <person name="Guerrero F.D."/>
            <person name="Moolhuijzen P."/>
            <person name="Goolsby J.A."/>
            <person name="Tidwell J."/>
            <person name="Bellgard S.E."/>
            <person name="Bellgard M.I."/>
        </authorList>
    </citation>
    <scope>NUCLEOTIDE SEQUENCE</scope>
    <source>
        <tissue evidence="2">Shoot tissue taken approximately 20 cm above the soil surface</tissue>
    </source>
</reference>
<feature type="region of interest" description="Disordered" evidence="1">
    <location>
        <begin position="1"/>
        <end position="32"/>
    </location>
</feature>